<evidence type="ECO:0000256" key="1">
    <source>
        <dbReference type="SAM" id="MobiDB-lite"/>
    </source>
</evidence>
<protein>
    <submittedName>
        <fullName evidence="2">Uncharacterized protein</fullName>
    </submittedName>
</protein>
<accession>A0A151IN18</accession>
<proteinExistence type="predicted"/>
<feature type="region of interest" description="Disordered" evidence="1">
    <location>
        <begin position="49"/>
        <end position="73"/>
    </location>
</feature>
<keyword evidence="3" id="KW-1185">Reference proteome</keyword>
<name>A0A151IN18_9HYME</name>
<dbReference type="Proteomes" id="UP000078542">
    <property type="component" value="Unassembled WGS sequence"/>
</dbReference>
<evidence type="ECO:0000313" key="3">
    <source>
        <dbReference type="Proteomes" id="UP000078542"/>
    </source>
</evidence>
<evidence type="ECO:0000313" key="2">
    <source>
        <dbReference type="EMBL" id="KYN06234.1"/>
    </source>
</evidence>
<dbReference type="EMBL" id="KQ977026">
    <property type="protein sequence ID" value="KYN06234.1"/>
    <property type="molecule type" value="Genomic_DNA"/>
</dbReference>
<organism evidence="2 3">
    <name type="scientific">Cyphomyrmex costatus</name>
    <dbReference type="NCBI Taxonomy" id="456900"/>
    <lineage>
        <taxon>Eukaryota</taxon>
        <taxon>Metazoa</taxon>
        <taxon>Ecdysozoa</taxon>
        <taxon>Arthropoda</taxon>
        <taxon>Hexapoda</taxon>
        <taxon>Insecta</taxon>
        <taxon>Pterygota</taxon>
        <taxon>Neoptera</taxon>
        <taxon>Endopterygota</taxon>
        <taxon>Hymenoptera</taxon>
        <taxon>Apocrita</taxon>
        <taxon>Aculeata</taxon>
        <taxon>Formicoidea</taxon>
        <taxon>Formicidae</taxon>
        <taxon>Myrmicinae</taxon>
        <taxon>Cyphomyrmex</taxon>
    </lineage>
</organism>
<sequence>MTDGRRRVAEKEEEEAADTCVYYVPRTHVREEVAVRRHDIASRRCASMCTRGKTAASGQGQKLTHPGPTDSVL</sequence>
<reference evidence="2 3" key="1">
    <citation type="submission" date="2016-03" db="EMBL/GenBank/DDBJ databases">
        <title>Cyphomyrmex costatus WGS genome.</title>
        <authorList>
            <person name="Nygaard S."/>
            <person name="Hu H."/>
            <person name="Boomsma J."/>
            <person name="Zhang G."/>
        </authorList>
    </citation>
    <scope>NUCLEOTIDE SEQUENCE [LARGE SCALE GENOMIC DNA]</scope>
    <source>
        <strain evidence="2">MS0001</strain>
        <tissue evidence="2">Whole body</tissue>
    </source>
</reference>
<dbReference type="AlphaFoldDB" id="A0A151IN18"/>
<gene>
    <name evidence="2" type="ORF">ALC62_02826</name>
</gene>